<dbReference type="EMBL" id="VOTZ01000018">
    <property type="protein sequence ID" value="MCQ1539060.1"/>
    <property type="molecule type" value="Genomic_DNA"/>
</dbReference>
<reference evidence="2 3" key="1">
    <citation type="submission" date="2019-08" db="EMBL/GenBank/DDBJ databases">
        <authorList>
            <person name="Chen S.-C."/>
            <person name="Lai M.-C."/>
            <person name="You Y.-T."/>
        </authorList>
    </citation>
    <scope>NUCLEOTIDE SEQUENCE [LARGE SCALE GENOMIC DNA]</scope>
    <source>
        <strain evidence="2 3">P2F9704a</strain>
    </source>
</reference>
<dbReference type="RefSeq" id="WP_255333023.1">
    <property type="nucleotide sequence ID" value="NZ_VOTZ01000018.1"/>
</dbReference>
<keyword evidence="3" id="KW-1185">Reference proteome</keyword>
<dbReference type="AlphaFoldDB" id="A0ABD4TP55"/>
<organism evidence="2 3">
    <name type="scientific">Methanocalculus taiwanensis</name>
    <dbReference type="NCBI Taxonomy" id="106207"/>
    <lineage>
        <taxon>Archaea</taxon>
        <taxon>Methanobacteriati</taxon>
        <taxon>Methanobacteriota</taxon>
        <taxon>Stenosarchaea group</taxon>
        <taxon>Methanomicrobia</taxon>
        <taxon>Methanomicrobiales</taxon>
        <taxon>Methanocalculaceae</taxon>
        <taxon>Methanocalculus</taxon>
    </lineage>
</organism>
<feature type="region of interest" description="Disordered" evidence="1">
    <location>
        <begin position="33"/>
        <end position="63"/>
    </location>
</feature>
<feature type="compositionally biased region" description="Polar residues" evidence="1">
    <location>
        <begin position="51"/>
        <end position="63"/>
    </location>
</feature>
<evidence type="ECO:0000313" key="3">
    <source>
        <dbReference type="Proteomes" id="UP001524383"/>
    </source>
</evidence>
<comment type="caution">
    <text evidence="2">The sequence shown here is derived from an EMBL/GenBank/DDBJ whole genome shotgun (WGS) entry which is preliminary data.</text>
</comment>
<sequence>MNERSSGGCSDKASSTIDKLRTQALARCRDRIDEALKRPKGRKPKPCNPSYGITSVLRNQHGL</sequence>
<dbReference type="Proteomes" id="UP001524383">
    <property type="component" value="Unassembled WGS sequence"/>
</dbReference>
<accession>A0ABD4TP55</accession>
<name>A0ABD4TP55_9EURY</name>
<proteinExistence type="predicted"/>
<evidence type="ECO:0000256" key="1">
    <source>
        <dbReference type="SAM" id="MobiDB-lite"/>
    </source>
</evidence>
<protein>
    <recommendedName>
        <fullName evidence="4">Transposase</fullName>
    </recommendedName>
</protein>
<evidence type="ECO:0008006" key="4">
    <source>
        <dbReference type="Google" id="ProtNLM"/>
    </source>
</evidence>
<evidence type="ECO:0000313" key="2">
    <source>
        <dbReference type="EMBL" id="MCQ1539060.1"/>
    </source>
</evidence>
<gene>
    <name evidence="2" type="ORF">FTO68_08720</name>
</gene>